<comment type="caution">
    <text evidence="1">The sequence shown here is derived from an EMBL/GenBank/DDBJ whole genome shotgun (WGS) entry which is preliminary data.</text>
</comment>
<proteinExistence type="predicted"/>
<dbReference type="Proteomes" id="UP000829447">
    <property type="component" value="Linkage Group LG12"/>
</dbReference>
<gene>
    <name evidence="1" type="ORF">PGIGA_G00041030</name>
</gene>
<evidence type="ECO:0000313" key="2">
    <source>
        <dbReference type="Proteomes" id="UP000829447"/>
    </source>
</evidence>
<protein>
    <submittedName>
        <fullName evidence="1">Uncharacterized protein</fullName>
    </submittedName>
</protein>
<sequence>MVQLHHESQRQQFTSSAWIGLYNDITSWRWSLGNEPLGSVTQWMWGQPNNKDGHEECGAVNLWGWSDEPCTDMHSFLCFNARNIGSNRYIHISNSMTWYEARNYCRQHHTDLASAR</sequence>
<dbReference type="EMBL" id="CM040465">
    <property type="protein sequence ID" value="MCI4384628.1"/>
    <property type="molecule type" value="Genomic_DNA"/>
</dbReference>
<feature type="non-terminal residue" evidence="1">
    <location>
        <position position="116"/>
    </location>
</feature>
<organism evidence="1 2">
    <name type="scientific">Pangasianodon gigas</name>
    <name type="common">Mekong giant catfish</name>
    <name type="synonym">Pangasius gigas</name>
    <dbReference type="NCBI Taxonomy" id="30993"/>
    <lineage>
        <taxon>Eukaryota</taxon>
        <taxon>Metazoa</taxon>
        <taxon>Chordata</taxon>
        <taxon>Craniata</taxon>
        <taxon>Vertebrata</taxon>
        <taxon>Euteleostomi</taxon>
        <taxon>Actinopterygii</taxon>
        <taxon>Neopterygii</taxon>
        <taxon>Teleostei</taxon>
        <taxon>Ostariophysi</taxon>
        <taxon>Siluriformes</taxon>
        <taxon>Pangasiidae</taxon>
        <taxon>Pangasianodon</taxon>
    </lineage>
</organism>
<accession>A0ACC5WZZ5</accession>
<reference evidence="1 2" key="1">
    <citation type="journal article" date="2022" name="bioRxiv">
        <title>An ancient truncated duplication of the anti-Mullerian hormone receptor type 2 gene is a potential conserved master sex determinant in the Pangasiidae catfish family.</title>
        <authorList>
            <person name="Wen M."/>
            <person name="Pan Q."/>
            <person name="Jouanno E."/>
            <person name="Montfort J."/>
            <person name="Zahm M."/>
            <person name="Cabau C."/>
            <person name="Klopp C."/>
            <person name="Iampietro C."/>
            <person name="Roques C."/>
            <person name="Bouchez O."/>
            <person name="Castinel A."/>
            <person name="Donnadieu C."/>
            <person name="Parrinello H."/>
            <person name="Poncet C."/>
            <person name="Belmonte E."/>
            <person name="Gautier V."/>
            <person name="Avarre J.-C."/>
            <person name="Dugue R."/>
            <person name="Gustiano R."/>
            <person name="Ha T.T.T."/>
            <person name="Campet M."/>
            <person name="Sriphairoj K."/>
            <person name="Ribolli J."/>
            <person name="de Almeida F.L."/>
            <person name="Desvignes T."/>
            <person name="Postlethwait J.H."/>
            <person name="Bucao C.F."/>
            <person name="Robinson-Rechavi M."/>
            <person name="Bobe J."/>
            <person name="Herpin A."/>
            <person name="Guiguen Y."/>
        </authorList>
    </citation>
    <scope>NUCLEOTIDE SEQUENCE [LARGE SCALE GENOMIC DNA]</scope>
    <source>
        <strain evidence="1">YG-Dec2019</strain>
    </source>
</reference>
<keyword evidence="2" id="KW-1185">Reference proteome</keyword>
<evidence type="ECO:0000313" key="1">
    <source>
        <dbReference type="EMBL" id="MCI4384628.1"/>
    </source>
</evidence>
<name>A0ACC5WZZ5_PANGG</name>